<accession>A0ACB7S2R5</accession>
<proteinExistence type="predicted"/>
<name>A0ACB7S2R5_HYAAI</name>
<evidence type="ECO:0000313" key="2">
    <source>
        <dbReference type="Proteomes" id="UP000821845"/>
    </source>
</evidence>
<dbReference type="EMBL" id="CM023486">
    <property type="protein sequence ID" value="KAH6928221.1"/>
    <property type="molecule type" value="Genomic_DNA"/>
</dbReference>
<protein>
    <submittedName>
        <fullName evidence="1">Uncharacterized protein</fullName>
    </submittedName>
</protein>
<sequence length="78" mass="8936">MSISALKQPPQFPSTPGHRNVPWEQWIQAFKNNAVASGAADQTAMLRKAILNCLAWKDSVSSRLLLRMTSLSRKWRRW</sequence>
<gene>
    <name evidence="1" type="ORF">HPB50_012597</name>
</gene>
<reference evidence="1" key="1">
    <citation type="submission" date="2020-05" db="EMBL/GenBank/DDBJ databases">
        <title>Large-scale comparative analyses of tick genomes elucidate their genetic diversity and vector capacities.</title>
        <authorList>
            <person name="Jia N."/>
            <person name="Wang J."/>
            <person name="Shi W."/>
            <person name="Du L."/>
            <person name="Sun Y."/>
            <person name="Zhan W."/>
            <person name="Jiang J."/>
            <person name="Wang Q."/>
            <person name="Zhang B."/>
            <person name="Ji P."/>
            <person name="Sakyi L.B."/>
            <person name="Cui X."/>
            <person name="Yuan T."/>
            <person name="Jiang B."/>
            <person name="Yang W."/>
            <person name="Lam T.T.-Y."/>
            <person name="Chang Q."/>
            <person name="Ding S."/>
            <person name="Wang X."/>
            <person name="Zhu J."/>
            <person name="Ruan X."/>
            <person name="Zhao L."/>
            <person name="Wei J."/>
            <person name="Que T."/>
            <person name="Du C."/>
            <person name="Cheng J."/>
            <person name="Dai P."/>
            <person name="Han X."/>
            <person name="Huang E."/>
            <person name="Gao Y."/>
            <person name="Liu J."/>
            <person name="Shao H."/>
            <person name="Ye R."/>
            <person name="Li L."/>
            <person name="Wei W."/>
            <person name="Wang X."/>
            <person name="Wang C."/>
            <person name="Yang T."/>
            <person name="Huo Q."/>
            <person name="Li W."/>
            <person name="Guo W."/>
            <person name="Chen H."/>
            <person name="Zhou L."/>
            <person name="Ni X."/>
            <person name="Tian J."/>
            <person name="Zhou Y."/>
            <person name="Sheng Y."/>
            <person name="Liu T."/>
            <person name="Pan Y."/>
            <person name="Xia L."/>
            <person name="Li J."/>
            <person name="Zhao F."/>
            <person name="Cao W."/>
        </authorList>
    </citation>
    <scope>NUCLEOTIDE SEQUENCE</scope>
    <source>
        <strain evidence="1">Hyas-2018</strain>
    </source>
</reference>
<evidence type="ECO:0000313" key="1">
    <source>
        <dbReference type="EMBL" id="KAH6928221.1"/>
    </source>
</evidence>
<comment type="caution">
    <text evidence="1">The sequence shown here is derived from an EMBL/GenBank/DDBJ whole genome shotgun (WGS) entry which is preliminary data.</text>
</comment>
<organism evidence="1 2">
    <name type="scientific">Hyalomma asiaticum</name>
    <name type="common">Tick</name>
    <dbReference type="NCBI Taxonomy" id="266040"/>
    <lineage>
        <taxon>Eukaryota</taxon>
        <taxon>Metazoa</taxon>
        <taxon>Ecdysozoa</taxon>
        <taxon>Arthropoda</taxon>
        <taxon>Chelicerata</taxon>
        <taxon>Arachnida</taxon>
        <taxon>Acari</taxon>
        <taxon>Parasitiformes</taxon>
        <taxon>Ixodida</taxon>
        <taxon>Ixodoidea</taxon>
        <taxon>Ixodidae</taxon>
        <taxon>Hyalomminae</taxon>
        <taxon>Hyalomma</taxon>
    </lineage>
</organism>
<keyword evidence="2" id="KW-1185">Reference proteome</keyword>
<dbReference type="Proteomes" id="UP000821845">
    <property type="component" value="Chromosome 6"/>
</dbReference>